<evidence type="ECO:0000313" key="26">
    <source>
        <dbReference type="EMBL" id="TXJ60404.1"/>
    </source>
</evidence>
<evidence type="ECO:0000256" key="15">
    <source>
        <dbReference type="HAMAP-Rule" id="MF_01398"/>
    </source>
</evidence>
<evidence type="ECO:0000313" key="28">
    <source>
        <dbReference type="Proteomes" id="UP000322307"/>
    </source>
</evidence>
<dbReference type="RefSeq" id="WP_147525875.1">
    <property type="nucleotide sequence ID" value="NZ_CATXRK010000175.1"/>
</dbReference>
<evidence type="ECO:0000256" key="10">
    <source>
        <dbReference type="ARBA" id="ARBA00023310"/>
    </source>
</evidence>
<dbReference type="Proteomes" id="UP000324574">
    <property type="component" value="Unassembled WGS sequence"/>
</dbReference>
<evidence type="ECO:0000256" key="7">
    <source>
        <dbReference type="ARBA" id="ARBA00022989"/>
    </source>
</evidence>
<dbReference type="GeneID" id="61067131"/>
<comment type="function">
    <text evidence="11 15">F(1)F(0) ATP synthase produces ATP from ADP in the presence of a proton or sodium gradient. F-type ATPases consist of two structural domains, F(1) containing the extramembraneous catalytic core and F(0) containing the membrane proton channel, linked together by a central stalk and a peripheral stalk. During catalysis, ATP synthesis in the catalytic domain of F(1) is coupled via a rotary mechanism of the central stalk subunits to proton translocation.</text>
</comment>
<dbReference type="GO" id="GO:0046933">
    <property type="term" value="F:proton-transporting ATP synthase activity, rotational mechanism"/>
    <property type="evidence" value="ECO:0007669"/>
    <property type="project" value="UniProtKB-UniRule"/>
</dbReference>
<evidence type="ECO:0000313" key="18">
    <source>
        <dbReference type="EMBL" id="TXJ12354.1"/>
    </source>
</evidence>
<comment type="subcellular location">
    <subcellularLocation>
        <location evidence="15">Cell membrane</location>
        <topology evidence="15">Single-pass membrane protein</topology>
    </subcellularLocation>
    <subcellularLocation>
        <location evidence="14">Endomembrane system</location>
        <topology evidence="14">Single-pass membrane protein</topology>
    </subcellularLocation>
</comment>
<keyword evidence="4 15" id="KW-0138">CF(0)</keyword>
<dbReference type="EMBL" id="SAYG01000005">
    <property type="protein sequence ID" value="TXJ46190.1"/>
    <property type="molecule type" value="Genomic_DNA"/>
</dbReference>
<dbReference type="EMBL" id="SAYD01000008">
    <property type="protein sequence ID" value="TXJ40460.1"/>
    <property type="molecule type" value="Genomic_DNA"/>
</dbReference>
<keyword evidence="9 15" id="KW-0472">Membrane</keyword>
<evidence type="ECO:0000313" key="32">
    <source>
        <dbReference type="Proteomes" id="UP000324707"/>
    </source>
</evidence>
<dbReference type="SUPFAM" id="SSF81573">
    <property type="entry name" value="F1F0 ATP synthase subunit B, membrane domain"/>
    <property type="match status" value="1"/>
</dbReference>
<dbReference type="InterPro" id="IPR002146">
    <property type="entry name" value="ATP_synth_b/b'su_bac/chlpt"/>
</dbReference>
<evidence type="ECO:0000256" key="11">
    <source>
        <dbReference type="ARBA" id="ARBA00025198"/>
    </source>
</evidence>
<evidence type="ECO:0000256" key="16">
    <source>
        <dbReference type="RuleBase" id="RU003848"/>
    </source>
</evidence>
<dbReference type="Proteomes" id="UP000324638">
    <property type="component" value="Unassembled WGS sequence"/>
</dbReference>
<gene>
    <name evidence="15 19" type="primary">atpF</name>
    <name evidence="25" type="ORF">EPJ67_09440</name>
    <name evidence="20" type="ORF">EPJ69_11645</name>
    <name evidence="23" type="ORF">EPJ70_02130</name>
    <name evidence="26" type="ORF">EPJ74_07360</name>
    <name evidence="21" type="ORF">EPJ78_05350</name>
    <name evidence="19" type="ORF">EPJ79_05250</name>
    <name evidence="18" type="ORF">EPJ80_06085</name>
    <name evidence="22" type="ORF">EPJ81_02035</name>
    <name evidence="24" type="ORF">EPJ84_04935</name>
</gene>
<evidence type="ECO:0000256" key="4">
    <source>
        <dbReference type="ARBA" id="ARBA00022547"/>
    </source>
</evidence>
<comment type="subunit">
    <text evidence="13">F-type ATPases have 2 components, F(1) - the catalytic core - and F(0) - the membrane proton channel. F(1) has five subunits: alpha(3), beta(3), gamma(1), delta(1), epsilon(1). F(0) has four main subunits: a(1), b(2) and c(10-14). The alpha and beta chains form an alternating ring which encloses part of the gamma chain. F(1) is attached to F(0) by a central stalk formed by the gamma and epsilon chains, while a peripheral stalk is formed by the delta and b chains.</text>
</comment>
<evidence type="ECO:0000256" key="6">
    <source>
        <dbReference type="ARBA" id="ARBA00022781"/>
    </source>
</evidence>
<evidence type="ECO:0000313" key="27">
    <source>
        <dbReference type="Proteomes" id="UP000322188"/>
    </source>
</evidence>
<keyword evidence="6 15" id="KW-0375">Hydrogen ion transport</keyword>
<dbReference type="GO" id="GO:0045259">
    <property type="term" value="C:proton-transporting ATP synthase complex"/>
    <property type="evidence" value="ECO:0007669"/>
    <property type="project" value="UniProtKB-KW"/>
</dbReference>
<dbReference type="PANTHER" id="PTHR33445">
    <property type="entry name" value="ATP SYNTHASE SUBUNIT B', CHLOROPLASTIC"/>
    <property type="match status" value="1"/>
</dbReference>
<keyword evidence="17" id="KW-0175">Coiled coil</keyword>
<dbReference type="GO" id="GO:0012505">
    <property type="term" value="C:endomembrane system"/>
    <property type="evidence" value="ECO:0007669"/>
    <property type="project" value="UniProtKB-SubCell"/>
</dbReference>
<evidence type="ECO:0000256" key="5">
    <source>
        <dbReference type="ARBA" id="ARBA00022692"/>
    </source>
</evidence>
<keyword evidence="3 15" id="KW-1003">Cell membrane</keyword>
<evidence type="ECO:0000313" key="34">
    <source>
        <dbReference type="Proteomes" id="UP000325013"/>
    </source>
</evidence>
<evidence type="ECO:0000256" key="17">
    <source>
        <dbReference type="SAM" id="Coils"/>
    </source>
</evidence>
<protein>
    <recommendedName>
        <fullName evidence="15">ATP synthase subunit b</fullName>
    </recommendedName>
    <alternativeName>
        <fullName evidence="15">ATP synthase F(0) sector subunit b</fullName>
    </alternativeName>
    <alternativeName>
        <fullName evidence="15">ATPase subunit I</fullName>
    </alternativeName>
    <alternativeName>
        <fullName evidence="15">F-type ATPase subunit b</fullName>
        <shortName evidence="15">F-ATPase subunit b</shortName>
    </alternativeName>
</protein>
<evidence type="ECO:0000313" key="20">
    <source>
        <dbReference type="EMBL" id="TXJ30211.1"/>
    </source>
</evidence>
<dbReference type="EMBL" id="SAXT01000004">
    <property type="protein sequence ID" value="TXJ12354.1"/>
    <property type="molecule type" value="Genomic_DNA"/>
</dbReference>
<dbReference type="Gene3D" id="6.10.250.1580">
    <property type="match status" value="1"/>
</dbReference>
<evidence type="ECO:0000256" key="12">
    <source>
        <dbReference type="ARBA" id="ARBA00025614"/>
    </source>
</evidence>
<reference evidence="27 28" key="1">
    <citation type="journal article" date="1992" name="Lakartidningen">
        <title>[Penicillin V and not amoxicillin is the first choice preparation in acute otitis].</title>
        <authorList>
            <person name="Kamme C."/>
            <person name="Lundgren K."/>
            <person name="Prellner K."/>
        </authorList>
    </citation>
    <scope>NUCLEOTIDE SEQUENCE [LARGE SCALE GENOMIC DNA]</scope>
    <source>
        <strain evidence="19 31">513A</strain>
        <strain evidence="26 27">PC2022III</strain>
        <strain evidence="25 34">PC2777IV</strain>
        <strain evidence="23 30">PC3714II</strain>
        <strain evidence="24 28">PC3939II</strain>
        <strain evidence="22 33">PC3997IV</strain>
        <strain evidence="21 29">PC4580III</strain>
        <strain evidence="20 32">PC5538III-lc</strain>
        <strain evidence="18 35">W1</strain>
    </source>
</reference>
<keyword evidence="7 15" id="KW-1133">Transmembrane helix</keyword>
<evidence type="ECO:0000256" key="9">
    <source>
        <dbReference type="ARBA" id="ARBA00023136"/>
    </source>
</evidence>
<accession>A0A5C8D4X9</accession>
<dbReference type="InterPro" id="IPR050059">
    <property type="entry name" value="ATP_synthase_B_chain"/>
</dbReference>
<keyword evidence="10 15" id="KW-0066">ATP synthesis</keyword>
<dbReference type="EMBL" id="SAXX01000024">
    <property type="protein sequence ID" value="TXJ30211.1"/>
    <property type="molecule type" value="Genomic_DNA"/>
</dbReference>
<evidence type="ECO:0000313" key="30">
    <source>
        <dbReference type="Proteomes" id="UP000324574"/>
    </source>
</evidence>
<dbReference type="Proteomes" id="UP000325002">
    <property type="component" value="Unassembled WGS sequence"/>
</dbReference>
<evidence type="ECO:0000256" key="1">
    <source>
        <dbReference type="ARBA" id="ARBA00005513"/>
    </source>
</evidence>
<evidence type="ECO:0000313" key="23">
    <source>
        <dbReference type="EMBL" id="TXJ46190.1"/>
    </source>
</evidence>
<dbReference type="EMBL" id="SAYK01000005">
    <property type="protein sequence ID" value="TXJ60404.1"/>
    <property type="molecule type" value="Genomic_DNA"/>
</dbReference>
<dbReference type="Proteomes" id="UP000322814">
    <property type="component" value="Unassembled WGS sequence"/>
</dbReference>
<evidence type="ECO:0000256" key="3">
    <source>
        <dbReference type="ARBA" id="ARBA00022475"/>
    </source>
</evidence>
<evidence type="ECO:0000313" key="35">
    <source>
        <dbReference type="Proteomes" id="UP000325116"/>
    </source>
</evidence>
<dbReference type="InterPro" id="IPR005864">
    <property type="entry name" value="ATP_synth_F0_bsu_bac"/>
</dbReference>
<dbReference type="EMBL" id="SAXU01000001">
    <property type="protein sequence ID" value="TXJ20549.1"/>
    <property type="molecule type" value="Genomic_DNA"/>
</dbReference>
<dbReference type="Proteomes" id="UP000325013">
    <property type="component" value="Unassembled WGS sequence"/>
</dbReference>
<organism evidence="19 31">
    <name type="scientific">Brachyspira aalborgi</name>
    <dbReference type="NCBI Taxonomy" id="29522"/>
    <lineage>
        <taxon>Bacteria</taxon>
        <taxon>Pseudomonadati</taxon>
        <taxon>Spirochaetota</taxon>
        <taxon>Spirochaetia</taxon>
        <taxon>Brachyspirales</taxon>
        <taxon>Brachyspiraceae</taxon>
        <taxon>Brachyspira</taxon>
    </lineage>
</organism>
<dbReference type="Proteomes" id="UP000324707">
    <property type="component" value="Unassembled WGS sequence"/>
</dbReference>
<comment type="subunit">
    <text evidence="15">F-type ATPases have 2 components, F(1) - the catalytic core - and F(0) - the membrane proton channel. F(1) has five subunits: alpha(3), beta(3), gamma(1), delta(1), epsilon(1). F(0) has three main subunits: a(1), b(2) and c(10-14). The alpha and beta chains form an alternating ring which encloses part of the gamma chain. F(1) is attached to F(0) by a central stalk formed by the gamma and epsilon chains, while a peripheral stalk is formed by the delta and b chains.</text>
</comment>
<comment type="function">
    <text evidence="12">Component of the F(0) channel, it forms part of the peripheral stalk, linking F(1) to F(0). The b'-subunit is a diverged and duplicated form of b found in plants and photosynthetic bacteria.</text>
</comment>
<dbReference type="CDD" id="cd06503">
    <property type="entry name" value="ATP-synt_Fo_b"/>
    <property type="match status" value="1"/>
</dbReference>
<dbReference type="Pfam" id="PF00430">
    <property type="entry name" value="ATP-synt_B"/>
    <property type="match status" value="1"/>
</dbReference>
<feature type="coiled-coil region" evidence="17">
    <location>
        <begin position="34"/>
        <end position="166"/>
    </location>
</feature>
<name>A0A5C8D4X9_9SPIR</name>
<comment type="caution">
    <text evidence="19">The sequence shown here is derived from an EMBL/GenBank/DDBJ whole genome shotgun (WGS) entry which is preliminary data.</text>
</comment>
<dbReference type="EMBL" id="SAYE01000009">
    <property type="protein sequence ID" value="TXJ51216.1"/>
    <property type="molecule type" value="Genomic_DNA"/>
</dbReference>
<evidence type="ECO:0000256" key="2">
    <source>
        <dbReference type="ARBA" id="ARBA00022448"/>
    </source>
</evidence>
<dbReference type="InterPro" id="IPR028987">
    <property type="entry name" value="ATP_synth_B-like_membr_sf"/>
</dbReference>
<keyword evidence="2 15" id="KW-0813">Transport</keyword>
<dbReference type="AlphaFoldDB" id="A0A5C8D4X9"/>
<comment type="similarity">
    <text evidence="1 15 16">Belongs to the ATPase B chain family.</text>
</comment>
<evidence type="ECO:0000313" key="21">
    <source>
        <dbReference type="EMBL" id="TXJ38127.1"/>
    </source>
</evidence>
<sequence length="170" mass="19464">MALFKIDPGVIIWTWITFILVLIILGKSTWKTIIRGLNSRADKIQDDLKEAERTKEKAKKSLATYREQIDNAKVEASSIIENARIEANRVREKIISNAREEAEANKNKIMLEVERAKEEIANSVKKQSVDIAVVMAETILKRNVTKEDNQALIDEFINTIKNEEKENKAK</sequence>
<dbReference type="EMBL" id="SAYB01000003">
    <property type="protein sequence ID" value="TXJ38127.1"/>
    <property type="molecule type" value="Genomic_DNA"/>
</dbReference>
<keyword evidence="5 15" id="KW-0812">Transmembrane</keyword>
<dbReference type="Proteomes" id="UP000322188">
    <property type="component" value="Unassembled WGS sequence"/>
</dbReference>
<dbReference type="Proteomes" id="UP000325116">
    <property type="component" value="Unassembled WGS sequence"/>
</dbReference>
<dbReference type="EMBL" id="SAYJ01000018">
    <property type="protein sequence ID" value="TXJ55779.1"/>
    <property type="molecule type" value="Genomic_DNA"/>
</dbReference>
<reference evidence="19" key="2">
    <citation type="submission" date="2019-01" db="EMBL/GenBank/DDBJ databases">
        <authorList>
            <person name="Thorell K."/>
        </authorList>
    </citation>
    <scope>NUCLEOTIDE SEQUENCE</scope>
    <source>
        <strain evidence="19">513A</strain>
        <strain evidence="26">PC2022III</strain>
        <strain evidence="25">PC2777IV</strain>
        <strain evidence="23">PC3714II</strain>
        <strain evidence="24">PC3939II</strain>
        <strain evidence="22">PC3997IV</strain>
        <strain evidence="21">PC4580III</strain>
        <strain evidence="20">PC5538III-lc</strain>
        <strain evidence="18">W1</strain>
    </source>
</reference>
<evidence type="ECO:0000313" key="25">
    <source>
        <dbReference type="EMBL" id="TXJ55779.1"/>
    </source>
</evidence>
<evidence type="ECO:0000313" key="22">
    <source>
        <dbReference type="EMBL" id="TXJ40460.1"/>
    </source>
</evidence>
<dbReference type="OrthoDB" id="308784at2"/>
<dbReference type="GO" id="GO:0005886">
    <property type="term" value="C:plasma membrane"/>
    <property type="evidence" value="ECO:0007669"/>
    <property type="project" value="UniProtKB-SubCell"/>
</dbReference>
<evidence type="ECO:0000256" key="14">
    <source>
        <dbReference type="ARBA" id="ARBA00037847"/>
    </source>
</evidence>
<dbReference type="Proteomes" id="UP000322307">
    <property type="component" value="Unassembled WGS sequence"/>
</dbReference>
<dbReference type="HAMAP" id="MF_01398">
    <property type="entry name" value="ATP_synth_b_bprime"/>
    <property type="match status" value="1"/>
</dbReference>
<evidence type="ECO:0000256" key="13">
    <source>
        <dbReference type="ARBA" id="ARBA00026054"/>
    </source>
</evidence>
<dbReference type="GO" id="GO:0046961">
    <property type="term" value="F:proton-transporting ATPase activity, rotational mechanism"/>
    <property type="evidence" value="ECO:0007669"/>
    <property type="project" value="TreeGrafter"/>
</dbReference>
<evidence type="ECO:0000313" key="31">
    <source>
        <dbReference type="Proteomes" id="UP000324638"/>
    </source>
</evidence>
<dbReference type="NCBIfam" id="TIGR01144">
    <property type="entry name" value="ATP_synt_b"/>
    <property type="match status" value="1"/>
</dbReference>
<evidence type="ECO:0000256" key="8">
    <source>
        <dbReference type="ARBA" id="ARBA00023065"/>
    </source>
</evidence>
<feature type="transmembrane region" description="Helical" evidence="15">
    <location>
        <begin position="12"/>
        <end position="30"/>
    </location>
</feature>
<keyword evidence="8 15" id="KW-0406">Ion transport</keyword>
<evidence type="ECO:0000313" key="19">
    <source>
        <dbReference type="EMBL" id="TXJ20549.1"/>
    </source>
</evidence>
<evidence type="ECO:0000313" key="33">
    <source>
        <dbReference type="Proteomes" id="UP000325002"/>
    </source>
</evidence>
<evidence type="ECO:0000313" key="24">
    <source>
        <dbReference type="EMBL" id="TXJ51216.1"/>
    </source>
</evidence>
<proteinExistence type="inferred from homology"/>
<evidence type="ECO:0000313" key="29">
    <source>
        <dbReference type="Proteomes" id="UP000322814"/>
    </source>
</evidence>
<dbReference type="PANTHER" id="PTHR33445:SF1">
    <property type="entry name" value="ATP SYNTHASE SUBUNIT B"/>
    <property type="match status" value="1"/>
</dbReference>